<evidence type="ECO:0000313" key="4">
    <source>
        <dbReference type="Proteomes" id="UP000636110"/>
    </source>
</evidence>
<dbReference type="InterPro" id="IPR033985">
    <property type="entry name" value="SusD-like_N"/>
</dbReference>
<protein>
    <submittedName>
        <fullName evidence="3">RagB/SusD family nutrient uptake outer membrane protein</fullName>
    </submittedName>
</protein>
<name>A0ABR6EQ06_9SPHI</name>
<dbReference type="PROSITE" id="PS51257">
    <property type="entry name" value="PROKAR_LIPOPROTEIN"/>
    <property type="match status" value="1"/>
</dbReference>
<comment type="caution">
    <text evidence="3">The sequence shown here is derived from an EMBL/GenBank/DDBJ whole genome shotgun (WGS) entry which is preliminary data.</text>
</comment>
<gene>
    <name evidence="3" type="ORF">GM920_00235</name>
</gene>
<dbReference type="SUPFAM" id="SSF48452">
    <property type="entry name" value="TPR-like"/>
    <property type="match status" value="1"/>
</dbReference>
<reference evidence="3 4" key="1">
    <citation type="submission" date="2019-11" db="EMBL/GenBank/DDBJ databases">
        <title>Description of Pedobacter sp. LMG 31462T.</title>
        <authorList>
            <person name="Carlier A."/>
            <person name="Qi S."/>
            <person name="Vandamme P."/>
        </authorList>
    </citation>
    <scope>NUCLEOTIDE SEQUENCE [LARGE SCALE GENOMIC DNA]</scope>
    <source>
        <strain evidence="3 4">LMG 31462</strain>
    </source>
</reference>
<dbReference type="Pfam" id="PF14322">
    <property type="entry name" value="SusD-like_3"/>
    <property type="match status" value="1"/>
</dbReference>
<dbReference type="Proteomes" id="UP000636110">
    <property type="component" value="Unassembled WGS sequence"/>
</dbReference>
<keyword evidence="4" id="KW-1185">Reference proteome</keyword>
<dbReference type="Gene3D" id="1.25.40.390">
    <property type="match status" value="1"/>
</dbReference>
<organism evidence="3 4">
    <name type="scientific">Pedobacter gandavensis</name>
    <dbReference type="NCBI Taxonomy" id="2679963"/>
    <lineage>
        <taxon>Bacteria</taxon>
        <taxon>Pseudomonadati</taxon>
        <taxon>Bacteroidota</taxon>
        <taxon>Sphingobacteriia</taxon>
        <taxon>Sphingobacteriales</taxon>
        <taxon>Sphingobacteriaceae</taxon>
        <taxon>Pedobacter</taxon>
    </lineage>
</organism>
<accession>A0ABR6EQ06</accession>
<evidence type="ECO:0000313" key="3">
    <source>
        <dbReference type="EMBL" id="MBB2147325.1"/>
    </source>
</evidence>
<feature type="region of interest" description="Disordered" evidence="1">
    <location>
        <begin position="53"/>
        <end position="73"/>
    </location>
</feature>
<proteinExistence type="predicted"/>
<dbReference type="EMBL" id="WNXC01000001">
    <property type="protein sequence ID" value="MBB2147325.1"/>
    <property type="molecule type" value="Genomic_DNA"/>
</dbReference>
<evidence type="ECO:0000259" key="2">
    <source>
        <dbReference type="Pfam" id="PF14322"/>
    </source>
</evidence>
<dbReference type="InterPro" id="IPR011990">
    <property type="entry name" value="TPR-like_helical_dom_sf"/>
</dbReference>
<dbReference type="RefSeq" id="WP_182952607.1">
    <property type="nucleotide sequence ID" value="NZ_WNXC01000001.1"/>
</dbReference>
<evidence type="ECO:0000256" key="1">
    <source>
        <dbReference type="SAM" id="MobiDB-lite"/>
    </source>
</evidence>
<feature type="domain" description="SusD-like N-terminal" evidence="2">
    <location>
        <begin position="26"/>
        <end position="237"/>
    </location>
</feature>
<sequence>MKSSKNILMILPLALICCLTISGCKKFLDEKPDIKLAVPETLRDLQALLDNSGKMNTSGSNGRSTDLPEASSDNYQIDDESYESLEQGTRNVYIWGPEVMGIYDSEIEGCWGGHYSVITPCNTVLKSIEDIKRTPANAAAYDNVRGSALFFRSNAFLWLVTGWSKTFNESTADQDPGIPLRKDDTYNEKVSRGTLRQTYDQIINDLNEALPLLPEKPVHSYRPSKAAVHALLARTYLAMRKYELAATEAKACIQVFGSSKLLNYNSLDATSDEPIARFNPEVIFSMESFTTTYTDETATVKAELYTSYADNDLRKTVFYYENEDFGGYSFKGHYAGYRLFTGLALDEVYLIAAESMVRTNKVGEGMDLLNELLAKRWVTGSFTPLQSSDPAAALLLVLKERRKELVMRNLRWMDLKRLNMEPEHQVQISRTIKGKIEKLEPGDPRYSFPIPLRSIQMSGLTQNPR</sequence>
<feature type="compositionally biased region" description="Polar residues" evidence="1">
    <location>
        <begin position="53"/>
        <end position="64"/>
    </location>
</feature>